<proteinExistence type="predicted"/>
<feature type="compositionally biased region" description="Basic and acidic residues" evidence="1">
    <location>
        <begin position="266"/>
        <end position="286"/>
    </location>
</feature>
<feature type="compositionally biased region" description="Low complexity" evidence="1">
    <location>
        <begin position="155"/>
        <end position="167"/>
    </location>
</feature>
<dbReference type="AlphaFoldDB" id="A0A060TD25"/>
<gene>
    <name evidence="2" type="ORF">GNLVRS02_ARAD1D03828g</name>
</gene>
<accession>A0A060TD25</accession>
<sequence>MQFVHPFYDDYAYVPGYLQPRPMYVSYQDLVEAEQQRRMEQYEQQRRLEQYRLYQEQKERARRAALAQRHREEMMRRAAYEEEMQRRAALQEAARRQRLYEENERRKAIERAQAEARAREQYGPFFSLNSIFGYPYAQYAYSENGEEEDVEMSESEAPAQEPAQVPVQQFGFASTPVKVQITSERPSAAEEDEDDIYSHCPVANPTRVSTEAPLHPTKPSEPAGPVFEDVVKDFISQIEPSREDNQAASATPATPAEEKQEDSEQEEKVKESKKERKERRAQENEQLKQALDSIKEKVDHAVETYERIFNNESSSGSDDETSALTAINSRIKVLQKAQMSLEQQYTKLDTLPFKARGDLKKIKHELTSRSVAMADKVDDLIRSLESNRTSILAKQQQDSESDTDSDNESVKAESEPETRATNDQPKKVRKVIIETVPDDSDF</sequence>
<feature type="region of interest" description="Disordered" evidence="1">
    <location>
        <begin position="145"/>
        <end position="167"/>
    </location>
</feature>
<evidence type="ECO:0000313" key="2">
    <source>
        <dbReference type="EMBL" id="CDP37106.1"/>
    </source>
</evidence>
<dbReference type="EMBL" id="HG937694">
    <property type="protein sequence ID" value="CDP37106.1"/>
    <property type="molecule type" value="Genomic_DNA"/>
</dbReference>
<reference evidence="2" key="2">
    <citation type="submission" date="2014-06" db="EMBL/GenBank/DDBJ databases">
        <title>The complete genome of Blastobotrys (Arxula) adeninivorans LS3 - a yeast of biotechnological interest.</title>
        <authorList>
            <person name="Kunze G."/>
            <person name="Gaillardin C."/>
            <person name="Czernicka M."/>
            <person name="Durrens P."/>
            <person name="Martin T."/>
            <person name="Boer E."/>
            <person name="Gabaldon T."/>
            <person name="Cruz J."/>
            <person name="Talla E."/>
            <person name="Marck C."/>
            <person name="Goffeau A."/>
            <person name="Barbe V."/>
            <person name="Baret P."/>
            <person name="Baronian K."/>
            <person name="Beier S."/>
            <person name="Bleykasten C."/>
            <person name="Bode R."/>
            <person name="Casaregola S."/>
            <person name="Despons L."/>
            <person name="Fairhead C."/>
            <person name="Giersberg M."/>
            <person name="Gierski P."/>
            <person name="Hahnel U."/>
            <person name="Hartmann A."/>
            <person name="Jankowska D."/>
            <person name="Jubin C."/>
            <person name="Jung P."/>
            <person name="Lafontaine I."/>
            <person name="Leh-Louis V."/>
            <person name="Lemaire M."/>
            <person name="Marcet-Houben M."/>
            <person name="Mascher M."/>
            <person name="Morel G."/>
            <person name="Richard G.-F."/>
            <person name="Riechen J."/>
            <person name="Sacerdot C."/>
            <person name="Sarkar A."/>
            <person name="Savel G."/>
            <person name="Schacherer J."/>
            <person name="Sherman D."/>
            <person name="Straub M.-L."/>
            <person name="Stein N."/>
            <person name="Thierry A."/>
            <person name="Trautwein-Schult A."/>
            <person name="Westhof E."/>
            <person name="Worch S."/>
            <person name="Dujon B."/>
            <person name="Souciet J.-L."/>
            <person name="Wincker P."/>
            <person name="Scholz U."/>
            <person name="Neuveglise N."/>
        </authorList>
    </citation>
    <scope>NUCLEOTIDE SEQUENCE</scope>
    <source>
        <strain evidence="2">LS3</strain>
    </source>
</reference>
<feature type="compositionally biased region" description="Basic and acidic residues" evidence="1">
    <location>
        <begin position="408"/>
        <end position="426"/>
    </location>
</feature>
<feature type="compositionally biased region" description="Acidic residues" evidence="1">
    <location>
        <begin position="145"/>
        <end position="154"/>
    </location>
</feature>
<protein>
    <submittedName>
        <fullName evidence="2">ARAD1D03828p</fullName>
    </submittedName>
</protein>
<name>A0A060TD25_BLAAD</name>
<organism evidence="2">
    <name type="scientific">Blastobotrys adeninivorans</name>
    <name type="common">Yeast</name>
    <name type="synonym">Arxula adeninivorans</name>
    <dbReference type="NCBI Taxonomy" id="409370"/>
    <lineage>
        <taxon>Eukaryota</taxon>
        <taxon>Fungi</taxon>
        <taxon>Dikarya</taxon>
        <taxon>Ascomycota</taxon>
        <taxon>Saccharomycotina</taxon>
        <taxon>Dipodascomycetes</taxon>
        <taxon>Dipodascales</taxon>
        <taxon>Trichomonascaceae</taxon>
        <taxon>Blastobotrys</taxon>
    </lineage>
</organism>
<reference evidence="2" key="1">
    <citation type="submission" date="2014-02" db="EMBL/GenBank/DDBJ databases">
        <authorList>
            <person name="Genoscope - CEA"/>
        </authorList>
    </citation>
    <scope>NUCLEOTIDE SEQUENCE</scope>
    <source>
        <strain evidence="2">LS3</strain>
    </source>
</reference>
<feature type="region of interest" description="Disordered" evidence="1">
    <location>
        <begin position="181"/>
        <end position="294"/>
    </location>
</feature>
<evidence type="ECO:0000256" key="1">
    <source>
        <dbReference type="SAM" id="MobiDB-lite"/>
    </source>
</evidence>
<feature type="region of interest" description="Disordered" evidence="1">
    <location>
        <begin position="387"/>
        <end position="442"/>
    </location>
</feature>